<dbReference type="PANTHER" id="PTHR45614:SF232">
    <property type="entry name" value="TRANSCRIPTION FACTOR MYB3R-2"/>
    <property type="match status" value="1"/>
</dbReference>
<feature type="domain" description="Myb-like" evidence="3">
    <location>
        <begin position="10"/>
        <end position="49"/>
    </location>
</feature>
<dbReference type="InterPro" id="IPR009057">
    <property type="entry name" value="Homeodomain-like_sf"/>
</dbReference>
<dbReference type="InterPro" id="IPR050560">
    <property type="entry name" value="MYB_TF"/>
</dbReference>
<feature type="domain" description="HTH myb-type" evidence="4">
    <location>
        <begin position="54"/>
        <end position="118"/>
    </location>
</feature>
<evidence type="ECO:0000259" key="3">
    <source>
        <dbReference type="PROSITE" id="PS50090"/>
    </source>
</evidence>
<dbReference type="Pfam" id="PF13921">
    <property type="entry name" value="Myb_DNA-bind_6"/>
    <property type="match status" value="1"/>
</dbReference>
<organism evidence="5 6">
    <name type="scientific">Rehmannia glutinosa</name>
    <name type="common">Chinese foxglove</name>
    <dbReference type="NCBI Taxonomy" id="99300"/>
    <lineage>
        <taxon>Eukaryota</taxon>
        <taxon>Viridiplantae</taxon>
        <taxon>Streptophyta</taxon>
        <taxon>Embryophyta</taxon>
        <taxon>Tracheophyta</taxon>
        <taxon>Spermatophyta</taxon>
        <taxon>Magnoliopsida</taxon>
        <taxon>eudicotyledons</taxon>
        <taxon>Gunneridae</taxon>
        <taxon>Pentapetalae</taxon>
        <taxon>asterids</taxon>
        <taxon>lamiids</taxon>
        <taxon>Lamiales</taxon>
        <taxon>Orobanchaceae</taxon>
        <taxon>Rehmannieae</taxon>
        <taxon>Rehmannia</taxon>
    </lineage>
</organism>
<dbReference type="InterPro" id="IPR017930">
    <property type="entry name" value="Myb_dom"/>
</dbReference>
<accession>A0ABR0XT65</accession>
<keyword evidence="2" id="KW-0539">Nucleus</keyword>
<sequence>MEERVGKMLEDDLLIKLVGKQPTKNWAEIALQLPGRMGKQCRERWNNHLKPEINKDPWTKEEETILINAHSEYGNKWSEIAKILPGRLSNLIRCICLDCARTENSVKNHWNCSLKKKLGNFSANGSAVNEKVEHGNSGKANCSKIIEMPLDDRDFFISCSIKPRRHSDTYDNFRMQQSSSDWNYTGLCYEPIQKSDMNIFLSTGKFPSTDSYIRQPNRSVSVTPPCRSYTKESSDIYGSSPKSMLNIAAMSYKVPSIIRKRAVRTLENGLSAKDKVIRSLNGMIAMYKDPKVDDDQVENKGELVLSSPKHQKLDKSAAIKSVGKCLERTFSDAFGQ</sequence>
<gene>
    <name evidence="5" type="ORF">DH2020_002220</name>
</gene>
<keyword evidence="6" id="KW-1185">Reference proteome</keyword>
<dbReference type="EMBL" id="JABTTQ020000002">
    <property type="protein sequence ID" value="KAK6162379.1"/>
    <property type="molecule type" value="Genomic_DNA"/>
</dbReference>
<dbReference type="Proteomes" id="UP001318860">
    <property type="component" value="Unassembled WGS sequence"/>
</dbReference>
<dbReference type="PROSITE" id="PS51294">
    <property type="entry name" value="HTH_MYB"/>
    <property type="match status" value="2"/>
</dbReference>
<dbReference type="SUPFAM" id="SSF46689">
    <property type="entry name" value="Homeodomain-like"/>
    <property type="match status" value="1"/>
</dbReference>
<protein>
    <recommendedName>
        <fullName evidence="7">R2R3-MYB protein</fullName>
    </recommendedName>
</protein>
<evidence type="ECO:0008006" key="7">
    <source>
        <dbReference type="Google" id="ProtNLM"/>
    </source>
</evidence>
<feature type="domain" description="Myb-like" evidence="3">
    <location>
        <begin position="50"/>
        <end position="114"/>
    </location>
</feature>
<evidence type="ECO:0000313" key="5">
    <source>
        <dbReference type="EMBL" id="KAK6162379.1"/>
    </source>
</evidence>
<dbReference type="PANTHER" id="PTHR45614">
    <property type="entry name" value="MYB PROTEIN-RELATED"/>
    <property type="match status" value="1"/>
</dbReference>
<dbReference type="Gene3D" id="1.10.10.60">
    <property type="entry name" value="Homeodomain-like"/>
    <property type="match status" value="2"/>
</dbReference>
<reference evidence="5 6" key="1">
    <citation type="journal article" date="2021" name="Comput. Struct. Biotechnol. J.">
        <title>De novo genome assembly of the potent medicinal plant Rehmannia glutinosa using nanopore technology.</title>
        <authorList>
            <person name="Ma L."/>
            <person name="Dong C."/>
            <person name="Song C."/>
            <person name="Wang X."/>
            <person name="Zheng X."/>
            <person name="Niu Y."/>
            <person name="Chen S."/>
            <person name="Feng W."/>
        </authorList>
    </citation>
    <scope>NUCLEOTIDE SEQUENCE [LARGE SCALE GENOMIC DNA]</scope>
    <source>
        <strain evidence="5">DH-2019</strain>
    </source>
</reference>
<evidence type="ECO:0000259" key="4">
    <source>
        <dbReference type="PROSITE" id="PS51294"/>
    </source>
</evidence>
<evidence type="ECO:0000256" key="1">
    <source>
        <dbReference type="ARBA" id="ARBA00004123"/>
    </source>
</evidence>
<comment type="subcellular location">
    <subcellularLocation>
        <location evidence="1">Nucleus</location>
    </subcellularLocation>
</comment>
<evidence type="ECO:0000313" key="6">
    <source>
        <dbReference type="Proteomes" id="UP001318860"/>
    </source>
</evidence>
<comment type="caution">
    <text evidence="5">The sequence shown here is derived from an EMBL/GenBank/DDBJ whole genome shotgun (WGS) entry which is preliminary data.</text>
</comment>
<proteinExistence type="predicted"/>
<dbReference type="SMART" id="SM00717">
    <property type="entry name" value="SANT"/>
    <property type="match status" value="2"/>
</dbReference>
<dbReference type="PROSITE" id="PS50090">
    <property type="entry name" value="MYB_LIKE"/>
    <property type="match status" value="2"/>
</dbReference>
<dbReference type="CDD" id="cd00167">
    <property type="entry name" value="SANT"/>
    <property type="match status" value="2"/>
</dbReference>
<dbReference type="InterPro" id="IPR001005">
    <property type="entry name" value="SANT/Myb"/>
</dbReference>
<evidence type="ECO:0000256" key="2">
    <source>
        <dbReference type="ARBA" id="ARBA00023242"/>
    </source>
</evidence>
<feature type="domain" description="HTH myb-type" evidence="4">
    <location>
        <begin position="10"/>
        <end position="53"/>
    </location>
</feature>
<name>A0ABR0XT65_REHGL</name>